<accession>A0A316YRY3</accession>
<feature type="transmembrane region" description="Helical" evidence="4">
    <location>
        <begin position="56"/>
        <end position="76"/>
    </location>
</feature>
<feature type="transmembrane region" description="Helical" evidence="4">
    <location>
        <begin position="269"/>
        <end position="288"/>
    </location>
</feature>
<feature type="transmembrane region" description="Helical" evidence="4">
    <location>
        <begin position="434"/>
        <end position="456"/>
    </location>
</feature>
<dbReference type="RefSeq" id="XP_025379267.1">
    <property type="nucleotide sequence ID" value="XM_025523481.1"/>
</dbReference>
<dbReference type="GeneID" id="37045397"/>
<dbReference type="PANTHER" id="PTHR11360">
    <property type="entry name" value="MONOCARBOXYLATE TRANSPORTER"/>
    <property type="match status" value="1"/>
</dbReference>
<dbReference type="AlphaFoldDB" id="A0A316YRY3"/>
<dbReference type="Proteomes" id="UP000245768">
    <property type="component" value="Unassembled WGS sequence"/>
</dbReference>
<keyword evidence="4" id="KW-0812">Transmembrane</keyword>
<evidence type="ECO:0000256" key="4">
    <source>
        <dbReference type="SAM" id="Phobius"/>
    </source>
</evidence>
<evidence type="ECO:0000256" key="3">
    <source>
        <dbReference type="SAM" id="MobiDB-lite"/>
    </source>
</evidence>
<dbReference type="EMBL" id="KZ819635">
    <property type="protein sequence ID" value="PWN92069.1"/>
    <property type="molecule type" value="Genomic_DNA"/>
</dbReference>
<organism evidence="6 7">
    <name type="scientific">Acaromyces ingoldii</name>
    <dbReference type="NCBI Taxonomy" id="215250"/>
    <lineage>
        <taxon>Eukaryota</taxon>
        <taxon>Fungi</taxon>
        <taxon>Dikarya</taxon>
        <taxon>Basidiomycota</taxon>
        <taxon>Ustilaginomycotina</taxon>
        <taxon>Exobasidiomycetes</taxon>
        <taxon>Exobasidiales</taxon>
        <taxon>Cryptobasidiaceae</taxon>
        <taxon>Acaromyces</taxon>
    </lineage>
</organism>
<feature type="transmembrane region" description="Helical" evidence="4">
    <location>
        <begin position="218"/>
        <end position="238"/>
    </location>
</feature>
<feature type="transmembrane region" description="Helical" evidence="4">
    <location>
        <begin position="392"/>
        <end position="414"/>
    </location>
</feature>
<dbReference type="GO" id="GO:0022857">
    <property type="term" value="F:transmembrane transporter activity"/>
    <property type="evidence" value="ECO:0007669"/>
    <property type="project" value="InterPro"/>
</dbReference>
<reference evidence="6 7" key="1">
    <citation type="journal article" date="2018" name="Mol. Biol. Evol.">
        <title>Broad Genomic Sampling Reveals a Smut Pathogenic Ancestry of the Fungal Clade Ustilaginomycotina.</title>
        <authorList>
            <person name="Kijpornyongpan T."/>
            <person name="Mondo S.J."/>
            <person name="Barry K."/>
            <person name="Sandor L."/>
            <person name="Lee J."/>
            <person name="Lipzen A."/>
            <person name="Pangilinan J."/>
            <person name="LaButti K."/>
            <person name="Hainaut M."/>
            <person name="Henrissat B."/>
            <person name="Grigoriev I.V."/>
            <person name="Spatafora J.W."/>
            <person name="Aime M.C."/>
        </authorList>
    </citation>
    <scope>NUCLEOTIDE SEQUENCE [LARGE SCALE GENOMIC DNA]</scope>
    <source>
        <strain evidence="6 7">MCA 4198</strain>
    </source>
</reference>
<keyword evidence="4" id="KW-1133">Transmembrane helix</keyword>
<name>A0A316YRY3_9BASI</name>
<sequence>MMATEASQGNFTERSGSPMGVVPPDSDQADLEEASTITPTDAKVEPSEEKEGGLRAWGVVFGAFLANFISFGVANVDGVFLRAYLGDPSSKFNKEGSFKLSFVVGIGLGLAFVAGPFSNILTTRFGIRAPVALGVILITVAMELASISTKYWHLFLSQGVMWGLGASLIFIPSIGLPSQYFTKRRGLATGLASGGSAIGTLVLSPSLQKAIETVKIPWTFRILGFIELGLGILCVILLRPKPIDPKSSEKAVQFIAFDLSILKVRGFPLYLAYAFLQLFGYVTPVFWLPNYAHAIGLSASQGANVITIFGGVNFLGRLLAGFVGDRLGIMNVLASFTFMAGLLCVVCWLFARSYGVLIVFVVLWGIMTGAYWALTAPATAQIVGRQRLGSALSFNFLMNVIPPIFASAIGSGLVQGTANMLGVDQTTPDAYRYLIVWSGLVYMVSALILLAVRFMLGPKLFIKL</sequence>
<dbReference type="Gene3D" id="1.20.1250.20">
    <property type="entry name" value="MFS general substrate transporter like domains"/>
    <property type="match status" value="2"/>
</dbReference>
<feature type="transmembrane region" description="Helical" evidence="4">
    <location>
        <begin position="357"/>
        <end position="380"/>
    </location>
</feature>
<evidence type="ECO:0000313" key="6">
    <source>
        <dbReference type="EMBL" id="PWN92069.1"/>
    </source>
</evidence>
<dbReference type="SUPFAM" id="SSF103473">
    <property type="entry name" value="MFS general substrate transporter"/>
    <property type="match status" value="1"/>
</dbReference>
<keyword evidence="4" id="KW-0472">Membrane</keyword>
<dbReference type="Pfam" id="PF07690">
    <property type="entry name" value="MFS_1"/>
    <property type="match status" value="1"/>
</dbReference>
<keyword evidence="7" id="KW-1185">Reference proteome</keyword>
<dbReference type="InterPro" id="IPR036259">
    <property type="entry name" value="MFS_trans_sf"/>
</dbReference>
<evidence type="ECO:0000256" key="1">
    <source>
        <dbReference type="ARBA" id="ARBA00004141"/>
    </source>
</evidence>
<dbReference type="InParanoid" id="A0A316YRY3"/>
<comment type="subcellular location">
    <subcellularLocation>
        <location evidence="1">Membrane</location>
        <topology evidence="1">Multi-pass membrane protein</topology>
    </subcellularLocation>
</comment>
<feature type="transmembrane region" description="Helical" evidence="4">
    <location>
        <begin position="96"/>
        <end position="113"/>
    </location>
</feature>
<comment type="similarity">
    <text evidence="2">Belongs to the major facilitator superfamily. Monocarboxylate porter (TC 2.A.1.13) family.</text>
</comment>
<feature type="transmembrane region" description="Helical" evidence="4">
    <location>
        <begin position="327"/>
        <end position="351"/>
    </location>
</feature>
<evidence type="ECO:0000259" key="5">
    <source>
        <dbReference type="PROSITE" id="PS50850"/>
    </source>
</evidence>
<feature type="transmembrane region" description="Helical" evidence="4">
    <location>
        <begin position="125"/>
        <end position="145"/>
    </location>
</feature>
<feature type="transmembrane region" description="Helical" evidence="4">
    <location>
        <begin position="294"/>
        <end position="315"/>
    </location>
</feature>
<gene>
    <name evidence="6" type="ORF">FA10DRAFT_278713</name>
</gene>
<dbReference type="GO" id="GO:0016020">
    <property type="term" value="C:membrane"/>
    <property type="evidence" value="ECO:0007669"/>
    <property type="project" value="UniProtKB-SubCell"/>
</dbReference>
<protein>
    <submittedName>
        <fullName evidence="6">MFS general substrate transporter</fullName>
    </submittedName>
</protein>
<feature type="transmembrane region" description="Helical" evidence="4">
    <location>
        <begin position="151"/>
        <end position="174"/>
    </location>
</feature>
<feature type="domain" description="Major facilitator superfamily (MFS) profile" evidence="5">
    <location>
        <begin position="63"/>
        <end position="461"/>
    </location>
</feature>
<dbReference type="InterPro" id="IPR020846">
    <property type="entry name" value="MFS_dom"/>
</dbReference>
<evidence type="ECO:0000313" key="7">
    <source>
        <dbReference type="Proteomes" id="UP000245768"/>
    </source>
</evidence>
<dbReference type="PANTHER" id="PTHR11360:SF315">
    <property type="entry name" value="TRANSPORTER MCH2-RELATED"/>
    <property type="match status" value="1"/>
</dbReference>
<dbReference type="InterPro" id="IPR050327">
    <property type="entry name" value="Proton-linked_MCT"/>
</dbReference>
<feature type="region of interest" description="Disordered" evidence="3">
    <location>
        <begin position="1"/>
        <end position="49"/>
    </location>
</feature>
<dbReference type="InterPro" id="IPR011701">
    <property type="entry name" value="MFS"/>
</dbReference>
<evidence type="ECO:0000256" key="2">
    <source>
        <dbReference type="ARBA" id="ARBA00006727"/>
    </source>
</evidence>
<feature type="compositionally biased region" description="Polar residues" evidence="3">
    <location>
        <begin position="1"/>
        <end position="15"/>
    </location>
</feature>
<dbReference type="PROSITE" id="PS50850">
    <property type="entry name" value="MFS"/>
    <property type="match status" value="1"/>
</dbReference>
<proteinExistence type="inferred from homology"/>
<dbReference type="OrthoDB" id="2213137at2759"/>